<evidence type="ECO:0000313" key="3">
    <source>
        <dbReference type="Proteomes" id="UP000709336"/>
    </source>
</evidence>
<evidence type="ECO:0000259" key="1">
    <source>
        <dbReference type="Pfam" id="PF02627"/>
    </source>
</evidence>
<dbReference type="EMBL" id="JAATNW010000005">
    <property type="protein sequence ID" value="NMH60563.1"/>
    <property type="molecule type" value="Genomic_DNA"/>
</dbReference>
<accession>A0ABX1R458</accession>
<dbReference type="RefSeq" id="WP_169211109.1">
    <property type="nucleotide sequence ID" value="NZ_JAATNW010000005.1"/>
</dbReference>
<dbReference type="SUPFAM" id="SSF69118">
    <property type="entry name" value="AhpD-like"/>
    <property type="match status" value="1"/>
</dbReference>
<dbReference type="PANTHER" id="PTHR35446">
    <property type="entry name" value="SI:CH211-175M2.5"/>
    <property type="match status" value="1"/>
</dbReference>
<dbReference type="InterPro" id="IPR029032">
    <property type="entry name" value="AhpD-like"/>
</dbReference>
<dbReference type="Gene3D" id="1.20.1290.10">
    <property type="entry name" value="AhpD-like"/>
    <property type="match status" value="1"/>
</dbReference>
<evidence type="ECO:0000313" key="2">
    <source>
        <dbReference type="EMBL" id="NMH60563.1"/>
    </source>
</evidence>
<keyword evidence="3" id="KW-1185">Reference proteome</keyword>
<proteinExistence type="predicted"/>
<comment type="caution">
    <text evidence="2">The sequence shown here is derived from an EMBL/GenBank/DDBJ whole genome shotgun (WGS) entry which is preliminary data.</text>
</comment>
<name>A0ABX1R458_9ALTE</name>
<dbReference type="Pfam" id="PF02627">
    <property type="entry name" value="CMD"/>
    <property type="match status" value="1"/>
</dbReference>
<sequence length="184" mass="20745">MTTFTIHTKDSAPEDSKPLLKKSIDEFGMIPNLHGIMAESPATLEAYQTLHRLAQETAFTKAELTVVWLGVSAKHGCSYCVPAHTAIAKNMGVDEDIITALREEKPLPDEKLEVLKKTTLSILMNRSKISDSERDAFYQAGYTHRHLLEIVTVMCQKIMSNYINNLAKTPLDDPFKDFMWSKDD</sequence>
<feature type="domain" description="Carboxymuconolactone decarboxylase-like" evidence="1">
    <location>
        <begin position="41"/>
        <end position="101"/>
    </location>
</feature>
<dbReference type="InterPro" id="IPR003779">
    <property type="entry name" value="CMD-like"/>
</dbReference>
<reference evidence="2 3" key="1">
    <citation type="submission" date="2020-03" db="EMBL/GenBank/DDBJ databases">
        <title>Alteromonas ponticola sp. nov., isolated from seawater.</title>
        <authorList>
            <person name="Yoon J.-H."/>
            <person name="Kim Y.-O."/>
        </authorList>
    </citation>
    <scope>NUCLEOTIDE SEQUENCE [LARGE SCALE GENOMIC DNA]</scope>
    <source>
        <strain evidence="2 3">MYP5</strain>
    </source>
</reference>
<dbReference type="PANTHER" id="PTHR35446:SF3">
    <property type="entry name" value="CMD DOMAIN-CONTAINING PROTEIN"/>
    <property type="match status" value="1"/>
</dbReference>
<gene>
    <name evidence="2" type="ORF">HCJ96_11065</name>
</gene>
<dbReference type="Proteomes" id="UP000709336">
    <property type="component" value="Unassembled WGS sequence"/>
</dbReference>
<protein>
    <submittedName>
        <fullName evidence="2">Carboxymuconolactone decarboxylase family protein</fullName>
    </submittedName>
</protein>
<organism evidence="2 3">
    <name type="scientific">Alteromonas ponticola</name>
    <dbReference type="NCBI Taxonomy" id="2720613"/>
    <lineage>
        <taxon>Bacteria</taxon>
        <taxon>Pseudomonadati</taxon>
        <taxon>Pseudomonadota</taxon>
        <taxon>Gammaproteobacteria</taxon>
        <taxon>Alteromonadales</taxon>
        <taxon>Alteromonadaceae</taxon>
        <taxon>Alteromonas/Salinimonas group</taxon>
        <taxon>Alteromonas</taxon>
    </lineage>
</organism>